<dbReference type="FunFam" id="1.10.10.10:FF:000045">
    <property type="entry name" value="ROK family transcriptional regulator"/>
    <property type="match status" value="1"/>
</dbReference>
<name>A0AAJ5BHG3_9GAMM</name>
<dbReference type="Proteomes" id="UP000226420">
    <property type="component" value="Unassembled WGS sequence"/>
</dbReference>
<dbReference type="InterPro" id="IPR000600">
    <property type="entry name" value="ROK"/>
</dbReference>
<keyword evidence="3" id="KW-0238">DNA-binding</keyword>
<dbReference type="Gene3D" id="3.30.420.40">
    <property type="match status" value="2"/>
</dbReference>
<evidence type="ECO:0000313" key="7">
    <source>
        <dbReference type="Proteomes" id="UP000226420"/>
    </source>
</evidence>
<dbReference type="EMBL" id="FOLW01000006">
    <property type="protein sequence ID" value="SFC94963.1"/>
    <property type="molecule type" value="Genomic_DNA"/>
</dbReference>
<evidence type="ECO:0000256" key="1">
    <source>
        <dbReference type="ARBA" id="ARBA00006479"/>
    </source>
</evidence>
<comment type="caution">
    <text evidence="6">The sequence shown here is derived from an EMBL/GenBank/DDBJ whole genome shotgun (WGS) entry which is preliminary data.</text>
</comment>
<dbReference type="InterPro" id="IPR036390">
    <property type="entry name" value="WH_DNA-bd_sf"/>
</dbReference>
<accession>A0AAJ5BHG3</accession>
<protein>
    <submittedName>
        <fullName evidence="6">Transcriptional regulator of PTS protein</fullName>
    </submittedName>
</protein>
<dbReference type="CDD" id="cd24074">
    <property type="entry name" value="ASKHA_ATPase_ROK_Mlc"/>
    <property type="match status" value="1"/>
</dbReference>
<reference evidence="6 7" key="1">
    <citation type="submission" date="2016-10" db="EMBL/GenBank/DDBJ databases">
        <authorList>
            <person name="Varghese N."/>
            <person name="Submissions S."/>
        </authorList>
    </citation>
    <scope>NUCLEOTIDE SEQUENCE [LARGE SCALE GENOMIC DNA]</scope>
    <source>
        <strain evidence="6 7">DSM 5563</strain>
    </source>
</reference>
<dbReference type="InterPro" id="IPR036388">
    <property type="entry name" value="WH-like_DNA-bd_sf"/>
</dbReference>
<dbReference type="InterPro" id="IPR043129">
    <property type="entry name" value="ATPase_NBD"/>
</dbReference>
<gene>
    <name evidence="6" type="ORF">SAMN02745723_10615</name>
</gene>
<sequence>MNREGQPGHIDHIKQINTGAVYRLIDQYGPISRIDLSKVSQLAPASITKIVRELFDAHLVKETEFNEVGSRGRPAVGVELDTQAWHYLTGRIHYGYLTLALRDLSNQVIIEEQIDFPIDHSASWLERFIAQIESFFNRHQKQLERLTAIAITLPGIVDATSGIVHKMPFYNQENVPLGPMLSQRTGLPVYVQHDVSAWAISEALYGAAVGCQNVIQLVIDDIVGASVITDGRVLHADSGSHIEIGHTQVDPNGKACYCGNHGCLETIASMGSILEQTQQRLNTHPESALHHAPLTIENLCNAANEGDQLATEIIQHVGHSVGQIAAVMVNIFNPEKIIIGSPLNRSSAILYPAIENSVRQQSLPQYSTNIRLAPTHFINQGTMPGAALVKMALYNGALLVKLLQG</sequence>
<evidence type="ECO:0000256" key="4">
    <source>
        <dbReference type="ARBA" id="ARBA00023163"/>
    </source>
</evidence>
<evidence type="ECO:0000256" key="2">
    <source>
        <dbReference type="ARBA" id="ARBA00023015"/>
    </source>
</evidence>
<evidence type="ECO:0000256" key="5">
    <source>
        <dbReference type="ARBA" id="ARBA00023277"/>
    </source>
</evidence>
<organism evidence="6 7">
    <name type="scientific">Pragia fontium DSM 5563 = ATCC 49100</name>
    <dbReference type="NCBI Taxonomy" id="1122977"/>
    <lineage>
        <taxon>Bacteria</taxon>
        <taxon>Pseudomonadati</taxon>
        <taxon>Pseudomonadota</taxon>
        <taxon>Gammaproteobacteria</taxon>
        <taxon>Enterobacterales</taxon>
        <taxon>Budviciaceae</taxon>
        <taxon>Pragia</taxon>
    </lineage>
</organism>
<dbReference type="Pfam" id="PF00480">
    <property type="entry name" value="ROK"/>
    <property type="match status" value="1"/>
</dbReference>
<keyword evidence="5" id="KW-0119">Carbohydrate metabolism</keyword>
<comment type="similarity">
    <text evidence="1">Belongs to the ROK (NagC/XylR) family.</text>
</comment>
<dbReference type="Gene3D" id="1.10.10.10">
    <property type="entry name" value="Winged helix-like DNA-binding domain superfamily/Winged helix DNA-binding domain"/>
    <property type="match status" value="1"/>
</dbReference>
<dbReference type="AlphaFoldDB" id="A0AAJ5BHG3"/>
<evidence type="ECO:0000313" key="6">
    <source>
        <dbReference type="EMBL" id="SFC94963.1"/>
    </source>
</evidence>
<dbReference type="PANTHER" id="PTHR18964">
    <property type="entry name" value="ROK (REPRESSOR, ORF, KINASE) FAMILY"/>
    <property type="match status" value="1"/>
</dbReference>
<dbReference type="SUPFAM" id="SSF46785">
    <property type="entry name" value="Winged helix' DNA-binding domain"/>
    <property type="match status" value="1"/>
</dbReference>
<evidence type="ECO:0000256" key="3">
    <source>
        <dbReference type="ARBA" id="ARBA00023125"/>
    </source>
</evidence>
<keyword evidence="4" id="KW-0804">Transcription</keyword>
<dbReference type="RefSeq" id="WP_047781014.1">
    <property type="nucleotide sequence ID" value="NZ_FOLW01000006.1"/>
</dbReference>
<dbReference type="GO" id="GO:0006355">
    <property type="term" value="P:regulation of DNA-templated transcription"/>
    <property type="evidence" value="ECO:0007669"/>
    <property type="project" value="UniProtKB-ARBA"/>
</dbReference>
<keyword evidence="2" id="KW-0805">Transcription regulation</keyword>
<dbReference type="GO" id="GO:0006351">
    <property type="term" value="P:DNA-templated transcription"/>
    <property type="evidence" value="ECO:0007669"/>
    <property type="project" value="TreeGrafter"/>
</dbReference>
<dbReference type="PANTHER" id="PTHR18964:SF149">
    <property type="entry name" value="BIFUNCTIONAL UDP-N-ACETYLGLUCOSAMINE 2-EPIMERASE_N-ACETYLMANNOSAMINE KINASE"/>
    <property type="match status" value="1"/>
</dbReference>
<dbReference type="SUPFAM" id="SSF53067">
    <property type="entry name" value="Actin-like ATPase domain"/>
    <property type="match status" value="1"/>
</dbReference>
<dbReference type="GO" id="GO:0003677">
    <property type="term" value="F:DNA binding"/>
    <property type="evidence" value="ECO:0007669"/>
    <property type="project" value="UniProtKB-KW"/>
</dbReference>
<proteinExistence type="inferred from homology"/>